<proteinExistence type="predicted"/>
<feature type="region of interest" description="Disordered" evidence="1">
    <location>
        <begin position="1"/>
        <end position="33"/>
    </location>
</feature>
<accession>A0A9N8HS55</accession>
<comment type="caution">
    <text evidence="2">The sequence shown here is derived from an EMBL/GenBank/DDBJ whole genome shotgun (WGS) entry which is preliminary data.</text>
</comment>
<dbReference type="AlphaFoldDB" id="A0A9N8HS55"/>
<sequence length="190" mass="22040">MDSSSRRHGMDKSLREEYDEEAAENKKLRNQRDEAQKVYLEMADERLEAQSAMFAVLDIIGKSEWRKKQPTDKLVDDAYKLSEECQARARTQMDKLEQATERDMRITKAENDEGMNDMSAASQLEDTTNQFIRQNKQFIRDIKNRQDYLAGETKTKEDFVNATKKVIATLKKECDDKDLIAKVEKAAMLS</sequence>
<feature type="compositionally biased region" description="Basic and acidic residues" evidence="1">
    <location>
        <begin position="23"/>
        <end position="33"/>
    </location>
</feature>
<dbReference type="EMBL" id="CAICTM010001133">
    <property type="protein sequence ID" value="CAB9520798.1"/>
    <property type="molecule type" value="Genomic_DNA"/>
</dbReference>
<feature type="compositionally biased region" description="Basic and acidic residues" evidence="1">
    <location>
        <begin position="1"/>
        <end position="16"/>
    </location>
</feature>
<organism evidence="2 3">
    <name type="scientific">Seminavis robusta</name>
    <dbReference type="NCBI Taxonomy" id="568900"/>
    <lineage>
        <taxon>Eukaryota</taxon>
        <taxon>Sar</taxon>
        <taxon>Stramenopiles</taxon>
        <taxon>Ochrophyta</taxon>
        <taxon>Bacillariophyta</taxon>
        <taxon>Bacillariophyceae</taxon>
        <taxon>Bacillariophycidae</taxon>
        <taxon>Naviculales</taxon>
        <taxon>Naviculaceae</taxon>
        <taxon>Seminavis</taxon>
    </lineage>
</organism>
<evidence type="ECO:0000313" key="2">
    <source>
        <dbReference type="EMBL" id="CAB9520798.1"/>
    </source>
</evidence>
<gene>
    <name evidence="2" type="ORF">SEMRO_1135_G245090.1</name>
</gene>
<keyword evidence="3" id="KW-1185">Reference proteome</keyword>
<evidence type="ECO:0000256" key="1">
    <source>
        <dbReference type="SAM" id="MobiDB-lite"/>
    </source>
</evidence>
<protein>
    <submittedName>
        <fullName evidence="2">Uncharacterized protein</fullName>
    </submittedName>
</protein>
<evidence type="ECO:0000313" key="3">
    <source>
        <dbReference type="Proteomes" id="UP001153069"/>
    </source>
</evidence>
<dbReference type="Proteomes" id="UP001153069">
    <property type="component" value="Unassembled WGS sequence"/>
</dbReference>
<name>A0A9N8HS55_9STRA</name>
<reference evidence="2" key="1">
    <citation type="submission" date="2020-06" db="EMBL/GenBank/DDBJ databases">
        <authorList>
            <consortium name="Plant Systems Biology data submission"/>
        </authorList>
    </citation>
    <scope>NUCLEOTIDE SEQUENCE</scope>
    <source>
        <strain evidence="2">D6</strain>
    </source>
</reference>